<dbReference type="InterPro" id="IPR041569">
    <property type="entry name" value="AAA_lid_3"/>
</dbReference>
<dbReference type="FunFam" id="3.40.50.300:FF:000567">
    <property type="entry name" value="ATPase, AAA family protein"/>
    <property type="match status" value="1"/>
</dbReference>
<dbReference type="CDD" id="cd19503">
    <property type="entry name" value="RecA-like_CDC48_NLV2_r1-like"/>
    <property type="match status" value="1"/>
</dbReference>
<dbReference type="Gene3D" id="1.10.8.60">
    <property type="match status" value="2"/>
</dbReference>
<evidence type="ECO:0000256" key="5">
    <source>
        <dbReference type="ARBA" id="ARBA00022801"/>
    </source>
</evidence>
<evidence type="ECO:0000256" key="6">
    <source>
        <dbReference type="ARBA" id="ARBA00022840"/>
    </source>
</evidence>
<keyword evidence="4" id="KW-0547">Nucleotide-binding</keyword>
<comment type="subcellular location">
    <subcellularLocation>
        <location evidence="1">Cytoplasm</location>
    </subcellularLocation>
</comment>
<dbReference type="Proteomes" id="UP000298787">
    <property type="component" value="Chromosome 6"/>
</dbReference>
<feature type="domain" description="CDC48 N-terminal subdomain" evidence="12">
    <location>
        <begin position="47"/>
        <end position="139"/>
    </location>
</feature>
<dbReference type="GO" id="GO:0016887">
    <property type="term" value="F:ATP hydrolysis activity"/>
    <property type="evidence" value="ECO:0007669"/>
    <property type="project" value="InterPro"/>
</dbReference>
<keyword evidence="6" id="KW-0067">ATP-binding</keyword>
<dbReference type="InterPro" id="IPR027417">
    <property type="entry name" value="P-loop_NTPase"/>
</dbReference>
<evidence type="ECO:0000313" key="13">
    <source>
        <dbReference type="EMBL" id="TKS72072.1"/>
    </source>
</evidence>
<dbReference type="SUPFAM" id="SSF52540">
    <property type="entry name" value="P-loop containing nucleoside triphosphate hydrolases"/>
    <property type="match status" value="2"/>
</dbReference>
<evidence type="ECO:0000256" key="9">
    <source>
        <dbReference type="ARBA" id="ARBA00061477"/>
    </source>
</evidence>
<dbReference type="SMART" id="SM01073">
    <property type="entry name" value="CDC48_N"/>
    <property type="match status" value="1"/>
</dbReference>
<comment type="catalytic activity">
    <reaction evidence="8">
        <text>ATP + H2O = ADP + phosphate + H(+)</text>
        <dbReference type="Rhea" id="RHEA:13065"/>
        <dbReference type="ChEBI" id="CHEBI:15377"/>
        <dbReference type="ChEBI" id="CHEBI:15378"/>
        <dbReference type="ChEBI" id="CHEBI:30616"/>
        <dbReference type="ChEBI" id="CHEBI:43474"/>
        <dbReference type="ChEBI" id="CHEBI:456216"/>
        <dbReference type="EC" id="3.6.4.6"/>
    </reaction>
</comment>
<dbReference type="InterPro" id="IPR003338">
    <property type="entry name" value="CDC4_N-term_subdom"/>
</dbReference>
<dbReference type="FunFam" id="1.10.8.60:FF:000069">
    <property type="entry name" value="spermatogenesis-associated protein 5 isoform X1"/>
    <property type="match status" value="1"/>
</dbReference>
<dbReference type="Pfam" id="PF00004">
    <property type="entry name" value="AAA"/>
    <property type="match status" value="2"/>
</dbReference>
<keyword evidence="3" id="KW-0677">Repeat</keyword>
<evidence type="ECO:0000256" key="10">
    <source>
        <dbReference type="SAM" id="MobiDB-lite"/>
    </source>
</evidence>
<dbReference type="Gene3D" id="3.40.50.300">
    <property type="entry name" value="P-loop containing nucleotide triphosphate hydrolases"/>
    <property type="match status" value="2"/>
</dbReference>
<feature type="region of interest" description="Disordered" evidence="10">
    <location>
        <begin position="245"/>
        <end position="324"/>
    </location>
</feature>
<dbReference type="SMART" id="SM00382">
    <property type="entry name" value="AAA"/>
    <property type="match status" value="2"/>
</dbReference>
<accession>A0A4V6APM4</accession>
<evidence type="ECO:0000256" key="1">
    <source>
        <dbReference type="ARBA" id="ARBA00004496"/>
    </source>
</evidence>
<evidence type="ECO:0000256" key="8">
    <source>
        <dbReference type="ARBA" id="ARBA00048883"/>
    </source>
</evidence>
<keyword evidence="7" id="KW-0143">Chaperone</keyword>
<dbReference type="STRING" id="240159.A0A4V6APM4"/>
<dbReference type="PANTHER" id="PTHR23077:SF27">
    <property type="entry name" value="ATPASE FAMILY GENE 2 PROTEIN HOMOLOG A"/>
    <property type="match status" value="1"/>
</dbReference>
<proteinExistence type="inferred from homology"/>
<keyword evidence="14" id="KW-1185">Reference proteome</keyword>
<keyword evidence="2" id="KW-0963">Cytoplasm</keyword>
<dbReference type="FunFam" id="3.40.50.300:FF:000012">
    <property type="entry name" value="Transitional endoplasmic reticulum ATPase"/>
    <property type="match status" value="1"/>
</dbReference>
<evidence type="ECO:0000259" key="11">
    <source>
        <dbReference type="SMART" id="SM00382"/>
    </source>
</evidence>
<dbReference type="PANTHER" id="PTHR23077">
    <property type="entry name" value="AAA-FAMILY ATPASE"/>
    <property type="match status" value="1"/>
</dbReference>
<sequence length="901" mass="97106">MSSKKNKSKSKKASEGDSSLLLKEDSNDSSLHTSSHEGASCKRLNNSFTVMDFIDKADDKTPKSCRSTLAQLSLNSMKSASVCIGRPVLLTSPTGRQEVCLGWPVGSFPGGKVGLQKGAQSNLRVKSGDEVMLHPITGPVLQAEEVLLTNRSKDDTLETDEFKNFFLRSLVGNIILPGNVISLTYFGRSCSLRVETITGEDGGILHRPAPVPGLGPDTEESSVVNSVLDSTSVDLSLQLSLLTVDDNNADGAPSTPGEPGPAASTPRRPTNLPSLSSPPSPCTPSYNSQNPPIGSEEDVVSPEPSLSSEQTEKPPTAPPGGALSTDTFYCLSCSTKVSFRDRAGQEDSDTEAKRSKVTYSMIGGLSSHLDVIRETIELPLKHPELFSKYGIPPPRGVLLYGPPGTGKTMIGRAIANEVGAHMTVINGPEIMSKFYGETEARLRQIFTEASQRKPAIIFIDELDALCPKREGAQNEVEKRVVASLLTLMDGIGSEGHSGQLLVLGATNRPHALDPALRRPGRFDKELEVGVPGAAERADILQKQLSFVPCSATAEELRQLADAAHGYVGADLAAVCKEAGLHALRRALGGSHQPSDQQLIGTVTVTRQDLQWAMSVVKPSAMREVAIDVPKVRWSDIGGMEEVKLKLKQAVEWPLRHPEAFTRMGIQPPKGVLLYGPPGCSKTMIAKALANESGLNFLAIKGPELLSKYVGESERAVREVFRKARAVAPSIVFFDEIDALASERGSSSGSSGVGDRVLAQLLTEMDGIEQLRDVTVLAATNRPDMIDKALMRPGRLDRIVFVPLPDPPTRREIFSLQFRNMPVAQNVSLDGLVTQTNKYSGAEITAVCREAALLALQEDIKAQQVEARHFESALNTVKPRIPDSLIQSYISYQQQHSGLCFF</sequence>
<dbReference type="GO" id="GO:0005737">
    <property type="term" value="C:cytoplasm"/>
    <property type="evidence" value="ECO:0007669"/>
    <property type="project" value="UniProtKB-SubCell"/>
</dbReference>
<protein>
    <submittedName>
        <fullName evidence="13">Spermatogenesis-associated protein 5</fullName>
    </submittedName>
</protein>
<dbReference type="InterPro" id="IPR003959">
    <property type="entry name" value="ATPase_AAA_core"/>
</dbReference>
<reference evidence="13 14" key="1">
    <citation type="submission" date="2019-01" db="EMBL/GenBank/DDBJ databases">
        <title>Genome Assembly of Collichthys lucidus.</title>
        <authorList>
            <person name="Cai M."/>
            <person name="Xiao S."/>
        </authorList>
    </citation>
    <scope>NUCLEOTIDE SEQUENCE [LARGE SCALE GENOMIC DNA]</scope>
    <source>
        <strain evidence="13">JT15FE1705JMU</strain>
        <tissue evidence="13">Muscle</tissue>
    </source>
</reference>
<gene>
    <name evidence="13" type="ORF">D9C73_006145</name>
</gene>
<dbReference type="CDD" id="cd19511">
    <property type="entry name" value="RecA-like_CDC48_r2-like"/>
    <property type="match status" value="1"/>
</dbReference>
<feature type="compositionally biased region" description="Basic residues" evidence="10">
    <location>
        <begin position="1"/>
        <end position="11"/>
    </location>
</feature>
<dbReference type="PROSITE" id="PS00674">
    <property type="entry name" value="AAA"/>
    <property type="match status" value="2"/>
</dbReference>
<dbReference type="AlphaFoldDB" id="A0A4V6APM4"/>
<dbReference type="InterPro" id="IPR003593">
    <property type="entry name" value="AAA+_ATPase"/>
</dbReference>
<dbReference type="InterPro" id="IPR009010">
    <property type="entry name" value="Asp_de-COase-like_dom_sf"/>
</dbReference>
<dbReference type="InterPro" id="IPR050168">
    <property type="entry name" value="AAA_ATPase_domain"/>
</dbReference>
<evidence type="ECO:0000256" key="3">
    <source>
        <dbReference type="ARBA" id="ARBA00022737"/>
    </source>
</evidence>
<evidence type="ECO:0000256" key="7">
    <source>
        <dbReference type="ARBA" id="ARBA00023186"/>
    </source>
</evidence>
<feature type="region of interest" description="Disordered" evidence="10">
    <location>
        <begin position="1"/>
        <end position="38"/>
    </location>
</feature>
<dbReference type="Gene3D" id="2.40.40.20">
    <property type="match status" value="1"/>
</dbReference>
<comment type="similarity">
    <text evidence="9">Belongs to the AAA ATPase family. AFG2 subfamily.</text>
</comment>
<feature type="compositionally biased region" description="Low complexity" evidence="10">
    <location>
        <begin position="266"/>
        <end position="275"/>
    </location>
</feature>
<organism evidence="13 14">
    <name type="scientific">Collichthys lucidus</name>
    <name type="common">Big head croaker</name>
    <name type="synonym">Sciaena lucida</name>
    <dbReference type="NCBI Taxonomy" id="240159"/>
    <lineage>
        <taxon>Eukaryota</taxon>
        <taxon>Metazoa</taxon>
        <taxon>Chordata</taxon>
        <taxon>Craniata</taxon>
        <taxon>Vertebrata</taxon>
        <taxon>Euteleostomi</taxon>
        <taxon>Actinopterygii</taxon>
        <taxon>Neopterygii</taxon>
        <taxon>Teleostei</taxon>
        <taxon>Neoteleostei</taxon>
        <taxon>Acanthomorphata</taxon>
        <taxon>Eupercaria</taxon>
        <taxon>Sciaenidae</taxon>
        <taxon>Collichthys</taxon>
    </lineage>
</organism>
<dbReference type="GO" id="GO:0005524">
    <property type="term" value="F:ATP binding"/>
    <property type="evidence" value="ECO:0007669"/>
    <property type="project" value="UniProtKB-KW"/>
</dbReference>
<dbReference type="Pfam" id="PF17862">
    <property type="entry name" value="AAA_lid_3"/>
    <property type="match status" value="2"/>
</dbReference>
<dbReference type="InterPro" id="IPR003960">
    <property type="entry name" value="ATPase_AAA_CS"/>
</dbReference>
<evidence type="ECO:0000259" key="12">
    <source>
        <dbReference type="SMART" id="SM01073"/>
    </source>
</evidence>
<feature type="region of interest" description="Disordered" evidence="10">
    <location>
        <begin position="201"/>
        <end position="221"/>
    </location>
</feature>
<evidence type="ECO:0000256" key="2">
    <source>
        <dbReference type="ARBA" id="ARBA00022490"/>
    </source>
</evidence>
<feature type="compositionally biased region" description="Polar residues" evidence="10">
    <location>
        <begin position="28"/>
        <end position="38"/>
    </location>
</feature>
<dbReference type="SUPFAM" id="SSF50692">
    <property type="entry name" value="ADC-like"/>
    <property type="match status" value="1"/>
</dbReference>
<keyword evidence="5" id="KW-0378">Hydrolase</keyword>
<evidence type="ECO:0000256" key="4">
    <source>
        <dbReference type="ARBA" id="ARBA00022741"/>
    </source>
</evidence>
<evidence type="ECO:0000313" key="14">
    <source>
        <dbReference type="Proteomes" id="UP000298787"/>
    </source>
</evidence>
<dbReference type="OrthoDB" id="27435at2759"/>
<dbReference type="EMBL" id="CM014083">
    <property type="protein sequence ID" value="TKS72072.1"/>
    <property type="molecule type" value="Genomic_DNA"/>
</dbReference>
<feature type="domain" description="AAA+ ATPase" evidence="11">
    <location>
        <begin position="393"/>
        <end position="532"/>
    </location>
</feature>
<name>A0A4V6APM4_COLLU</name>
<feature type="domain" description="AAA+ ATPase" evidence="11">
    <location>
        <begin position="667"/>
        <end position="805"/>
    </location>
</feature>